<reference evidence="1" key="1">
    <citation type="submission" date="2021-03" db="EMBL/GenBank/DDBJ databases">
        <title>Draft genome sequence of rust myrtle Austropuccinia psidii MF-1, a brazilian biotype.</title>
        <authorList>
            <person name="Quecine M.C."/>
            <person name="Pachon D.M.R."/>
            <person name="Bonatelli M.L."/>
            <person name="Correr F.H."/>
            <person name="Franceschini L.M."/>
            <person name="Leite T.F."/>
            <person name="Margarido G.R.A."/>
            <person name="Almeida C.A."/>
            <person name="Ferrarezi J.A."/>
            <person name="Labate C.A."/>
        </authorList>
    </citation>
    <scope>NUCLEOTIDE SEQUENCE</scope>
    <source>
        <strain evidence="1">MF-1</strain>
    </source>
</reference>
<comment type="caution">
    <text evidence="1">The sequence shown here is derived from an EMBL/GenBank/DDBJ whole genome shotgun (WGS) entry which is preliminary data.</text>
</comment>
<dbReference type="AlphaFoldDB" id="A0A9Q3KN59"/>
<accession>A0A9Q3KN59</accession>
<dbReference type="Proteomes" id="UP000765509">
    <property type="component" value="Unassembled WGS sequence"/>
</dbReference>
<sequence length="77" mass="8595">MEEKEYEDNVFVPAPVGAFEGSGESALAQSDNRVSHQSEPLLLAILQWMTKIMANLQEASRTLAFKTPFMKALDCFD</sequence>
<evidence type="ECO:0000313" key="1">
    <source>
        <dbReference type="EMBL" id="MBW0583962.1"/>
    </source>
</evidence>
<keyword evidence="2" id="KW-1185">Reference proteome</keyword>
<name>A0A9Q3KN59_9BASI</name>
<dbReference type="EMBL" id="AVOT02116522">
    <property type="protein sequence ID" value="MBW0583962.1"/>
    <property type="molecule type" value="Genomic_DNA"/>
</dbReference>
<organism evidence="1 2">
    <name type="scientific">Austropuccinia psidii MF-1</name>
    <dbReference type="NCBI Taxonomy" id="1389203"/>
    <lineage>
        <taxon>Eukaryota</taxon>
        <taxon>Fungi</taxon>
        <taxon>Dikarya</taxon>
        <taxon>Basidiomycota</taxon>
        <taxon>Pucciniomycotina</taxon>
        <taxon>Pucciniomycetes</taxon>
        <taxon>Pucciniales</taxon>
        <taxon>Sphaerophragmiaceae</taxon>
        <taxon>Austropuccinia</taxon>
    </lineage>
</organism>
<protein>
    <submittedName>
        <fullName evidence="1">Uncharacterized protein</fullName>
    </submittedName>
</protein>
<gene>
    <name evidence="1" type="ORF">O181_123677</name>
</gene>
<proteinExistence type="predicted"/>
<evidence type="ECO:0000313" key="2">
    <source>
        <dbReference type="Proteomes" id="UP000765509"/>
    </source>
</evidence>